<proteinExistence type="evidence at transcript level"/>
<name>B6TG52_MAIZE</name>
<protein>
    <submittedName>
        <fullName evidence="1">Uncharacterized protein</fullName>
    </submittedName>
</protein>
<sequence length="66" mass="7009">MCSSLRTASAAVPLPFPAGDLVVAQICAIVHRRRLLSSHTPLAIDCPRASPFSASYSLPLHVKHCA</sequence>
<evidence type="ECO:0000313" key="1">
    <source>
        <dbReference type="EMBL" id="ACG36085.1"/>
    </source>
</evidence>
<reference evidence="1" key="1">
    <citation type="journal article" date="2009" name="Plant Mol. Biol.">
        <title>Insights into corn genes derived from large-scale cDNA sequencing.</title>
        <authorList>
            <person name="Alexandrov N.N."/>
            <person name="Brover V.V."/>
            <person name="Freidin S."/>
            <person name="Troukhan M.E."/>
            <person name="Tatarinova T.V."/>
            <person name="Zhang H."/>
            <person name="Swaller T.J."/>
            <person name="Lu Y.P."/>
            <person name="Bouck J."/>
            <person name="Flavell R.B."/>
            <person name="Feldmann K.A."/>
        </authorList>
    </citation>
    <scope>NUCLEOTIDE SEQUENCE</scope>
</reference>
<organism evidence="1">
    <name type="scientific">Zea mays</name>
    <name type="common">Maize</name>
    <dbReference type="NCBI Taxonomy" id="4577"/>
    <lineage>
        <taxon>Eukaryota</taxon>
        <taxon>Viridiplantae</taxon>
        <taxon>Streptophyta</taxon>
        <taxon>Embryophyta</taxon>
        <taxon>Tracheophyta</taxon>
        <taxon>Spermatophyta</taxon>
        <taxon>Magnoliopsida</taxon>
        <taxon>Liliopsida</taxon>
        <taxon>Poales</taxon>
        <taxon>Poaceae</taxon>
        <taxon>PACMAD clade</taxon>
        <taxon>Panicoideae</taxon>
        <taxon>Andropogonodae</taxon>
        <taxon>Andropogoneae</taxon>
        <taxon>Tripsacinae</taxon>
        <taxon>Zea</taxon>
    </lineage>
</organism>
<accession>B6TG52</accession>
<dbReference type="EMBL" id="EU963967">
    <property type="protein sequence ID" value="ACG36085.1"/>
    <property type="molecule type" value="mRNA"/>
</dbReference>
<dbReference type="AlphaFoldDB" id="B6TG52"/>